<evidence type="ECO:0000313" key="3">
    <source>
        <dbReference type="EMBL" id="NJW54853.1"/>
    </source>
</evidence>
<protein>
    <submittedName>
        <fullName evidence="3">2,3,4,5-tetrahydropyridine-2,6-dicarboxylate N-succinyltransferase</fullName>
    </submittedName>
</protein>
<reference evidence="3 4" key="1">
    <citation type="submission" date="2020-03" db="EMBL/GenBank/DDBJ databases">
        <title>Salinimicrobium sp. nov, isolated from SCS.</title>
        <authorList>
            <person name="Cao W.R."/>
        </authorList>
    </citation>
    <scope>NUCLEOTIDE SEQUENCE [LARGE SCALE GENOMIC DNA]</scope>
    <source>
        <strain evidence="4">J15B91</strain>
    </source>
</reference>
<name>A0ABX1D6N2_9FLAO</name>
<evidence type="ECO:0000313" key="4">
    <source>
        <dbReference type="Proteomes" id="UP000703674"/>
    </source>
</evidence>
<dbReference type="Proteomes" id="UP000703674">
    <property type="component" value="Unassembled WGS sequence"/>
</dbReference>
<dbReference type="SUPFAM" id="SSF51161">
    <property type="entry name" value="Trimeric LpxA-like enzymes"/>
    <property type="match status" value="1"/>
</dbReference>
<sequence>MEHLKEIIEKAWEDRELLKENKTTNAIREVVDLLDSGKLRVAEPTNEGWQVNEWVKKAVVLYFPIQKMETLEAGIFEYHDKIPLKKGYKEKGIRVVP</sequence>
<evidence type="ECO:0000256" key="1">
    <source>
        <dbReference type="ARBA" id="ARBA00007274"/>
    </source>
</evidence>
<dbReference type="EMBL" id="JAAVJR010000561">
    <property type="protein sequence ID" value="NJW54853.1"/>
    <property type="molecule type" value="Genomic_DNA"/>
</dbReference>
<dbReference type="InterPro" id="IPR037133">
    <property type="entry name" value="THP_succinylTrfase_N_sf"/>
</dbReference>
<feature type="non-terminal residue" evidence="3">
    <location>
        <position position="97"/>
    </location>
</feature>
<dbReference type="Pfam" id="PF14805">
    <property type="entry name" value="THDPS_N_2"/>
    <property type="match status" value="1"/>
</dbReference>
<organism evidence="3 4">
    <name type="scientific">Salinimicrobium oceani</name>
    <dbReference type="NCBI Taxonomy" id="2722702"/>
    <lineage>
        <taxon>Bacteria</taxon>
        <taxon>Pseudomonadati</taxon>
        <taxon>Bacteroidota</taxon>
        <taxon>Flavobacteriia</taxon>
        <taxon>Flavobacteriales</taxon>
        <taxon>Flavobacteriaceae</taxon>
        <taxon>Salinimicrobium</taxon>
    </lineage>
</organism>
<dbReference type="Gene3D" id="1.10.166.10">
    <property type="entry name" value="Tetrahydrodipicolinate-N-succinyltransferase, N-terminal domain"/>
    <property type="match status" value="1"/>
</dbReference>
<gene>
    <name evidence="3" type="ORF">HC175_18235</name>
</gene>
<evidence type="ECO:0000259" key="2">
    <source>
        <dbReference type="Pfam" id="PF14805"/>
    </source>
</evidence>
<comment type="caution">
    <text evidence="3">The sequence shown here is derived from an EMBL/GenBank/DDBJ whole genome shotgun (WGS) entry which is preliminary data.</text>
</comment>
<dbReference type="InterPro" id="IPR023180">
    <property type="entry name" value="THP_succinylTrfase_dom1"/>
</dbReference>
<comment type="similarity">
    <text evidence="1">Belongs to the transferase hexapeptide repeat family.</text>
</comment>
<dbReference type="InterPro" id="IPR011004">
    <property type="entry name" value="Trimer_LpxA-like_sf"/>
</dbReference>
<keyword evidence="4" id="KW-1185">Reference proteome</keyword>
<accession>A0ABX1D6N2</accession>
<feature type="domain" description="Tetrahydrodipicolinate-N-succinyltransferase chain A" evidence="2">
    <location>
        <begin position="4"/>
        <end position="65"/>
    </location>
</feature>
<proteinExistence type="inferred from homology"/>